<feature type="region of interest" description="Disordered" evidence="1">
    <location>
        <begin position="30"/>
        <end position="58"/>
    </location>
</feature>
<reference evidence="3 4" key="1">
    <citation type="journal article" date="2002" name="Int. J. Syst. Evol. Microbiol.">
        <title>Sphingopyxis witflariensis sp. nov., isolated from activated sludge.</title>
        <authorList>
            <person name="Kampfer P."/>
            <person name="Witzenberger R."/>
            <person name="Denner E.B."/>
            <person name="Busse H.J."/>
            <person name="Neef A."/>
        </authorList>
    </citation>
    <scope>NUCLEOTIDE SEQUENCE [LARGE SCALE GENOMIC DNA]</scope>
    <source>
        <strain evidence="3 4">DSM 14551</strain>
    </source>
</reference>
<dbReference type="Proteomes" id="UP000197097">
    <property type="component" value="Unassembled WGS sequence"/>
</dbReference>
<protein>
    <recommendedName>
        <fullName evidence="5">Surface antigen domain-containing protein</fullName>
    </recommendedName>
</protein>
<evidence type="ECO:0000313" key="3">
    <source>
        <dbReference type="EMBL" id="OWR01583.1"/>
    </source>
</evidence>
<gene>
    <name evidence="3" type="ORF">CDQ91_01565</name>
</gene>
<keyword evidence="2" id="KW-0732">Signal</keyword>
<evidence type="ECO:0000256" key="1">
    <source>
        <dbReference type="SAM" id="MobiDB-lite"/>
    </source>
</evidence>
<evidence type="ECO:0000256" key="2">
    <source>
        <dbReference type="SAM" id="SignalP"/>
    </source>
</evidence>
<comment type="caution">
    <text evidence="3">The sequence shown here is derived from an EMBL/GenBank/DDBJ whole genome shotgun (WGS) entry which is preliminary data.</text>
</comment>
<sequence length="188" mass="19198">MRKIFGAPAILAACMLAVAPAQAQFGGLLRKVTSPTPTPSPSTDSDNGGCPKGKKGSRAGRNILGGILNDAIGDAAGRTGFGSYLPSAEVAGTLTDAIACRLDPAEQVQAAAATEEVTRGEAVGATANWTSETRENVSGSSTVVARNDERGGRRCMSVTDVVIVEGEETTVSKRMCKGPGEARYVIAA</sequence>
<keyword evidence="4" id="KW-1185">Reference proteome</keyword>
<dbReference type="OrthoDB" id="7507714at2"/>
<evidence type="ECO:0000313" key="4">
    <source>
        <dbReference type="Proteomes" id="UP000197097"/>
    </source>
</evidence>
<organism evidence="3 4">
    <name type="scientific">Sphingopyxis witflariensis</name>
    <dbReference type="NCBI Taxonomy" id="173675"/>
    <lineage>
        <taxon>Bacteria</taxon>
        <taxon>Pseudomonadati</taxon>
        <taxon>Pseudomonadota</taxon>
        <taxon>Alphaproteobacteria</taxon>
        <taxon>Sphingomonadales</taxon>
        <taxon>Sphingomonadaceae</taxon>
        <taxon>Sphingopyxis</taxon>
    </lineage>
</organism>
<dbReference type="EMBL" id="NISJ01000001">
    <property type="protein sequence ID" value="OWR01583.1"/>
    <property type="molecule type" value="Genomic_DNA"/>
</dbReference>
<dbReference type="AlphaFoldDB" id="A0A246K6F6"/>
<proteinExistence type="predicted"/>
<feature type="signal peptide" evidence="2">
    <location>
        <begin position="1"/>
        <end position="23"/>
    </location>
</feature>
<name>A0A246K6F6_9SPHN</name>
<accession>A0A246K6F6</accession>
<feature type="chain" id="PRO_5013281220" description="Surface antigen domain-containing protein" evidence="2">
    <location>
        <begin position="24"/>
        <end position="188"/>
    </location>
</feature>
<evidence type="ECO:0008006" key="5">
    <source>
        <dbReference type="Google" id="ProtNLM"/>
    </source>
</evidence>